<dbReference type="AlphaFoldDB" id="A0A1H6YF60"/>
<evidence type="ECO:0000256" key="1">
    <source>
        <dbReference type="ARBA" id="ARBA00006484"/>
    </source>
</evidence>
<dbReference type="PRINTS" id="PR00081">
    <property type="entry name" value="GDHRDH"/>
</dbReference>
<reference evidence="5 6" key="1">
    <citation type="submission" date="2016-10" db="EMBL/GenBank/DDBJ databases">
        <authorList>
            <person name="de Groot N.N."/>
        </authorList>
    </citation>
    <scope>NUCLEOTIDE SEQUENCE [LARGE SCALE GENOMIC DNA]</scope>
    <source>
        <strain evidence="3 5">DSM 1041</strain>
        <strain evidence="4 6">DSM 373</strain>
    </source>
</reference>
<accession>A0A1H6YF60</accession>
<name>A0A1H6YF60_9GAMM</name>
<dbReference type="Proteomes" id="UP000199005">
    <property type="component" value="Unassembled WGS sequence"/>
</dbReference>
<dbReference type="GO" id="GO:0016491">
    <property type="term" value="F:oxidoreductase activity"/>
    <property type="evidence" value="ECO:0007669"/>
    <property type="project" value="UniProtKB-KW"/>
</dbReference>
<proteinExistence type="inferred from homology"/>
<dbReference type="PANTHER" id="PTHR24321:SF8">
    <property type="entry name" value="ESTRADIOL 17-BETA-DEHYDROGENASE 8-RELATED"/>
    <property type="match status" value="1"/>
</dbReference>
<evidence type="ECO:0000256" key="2">
    <source>
        <dbReference type="ARBA" id="ARBA00023002"/>
    </source>
</evidence>
<dbReference type="Pfam" id="PF13561">
    <property type="entry name" value="adh_short_C2"/>
    <property type="match status" value="1"/>
</dbReference>
<dbReference type="EMBL" id="FNYO01000079">
    <property type="protein sequence ID" value="SEJ35830.1"/>
    <property type="molecule type" value="Genomic_DNA"/>
</dbReference>
<dbReference type="FunFam" id="3.40.50.720:FF:000084">
    <property type="entry name" value="Short-chain dehydrogenase reductase"/>
    <property type="match status" value="1"/>
</dbReference>
<dbReference type="Gene3D" id="3.40.50.720">
    <property type="entry name" value="NAD(P)-binding Rossmann-like Domain"/>
    <property type="match status" value="1"/>
</dbReference>
<dbReference type="InterPro" id="IPR020904">
    <property type="entry name" value="Sc_DH/Rdtase_CS"/>
</dbReference>
<organism evidence="3 5">
    <name type="scientific">Azotobacter beijerinckii</name>
    <dbReference type="NCBI Taxonomy" id="170623"/>
    <lineage>
        <taxon>Bacteria</taxon>
        <taxon>Pseudomonadati</taxon>
        <taxon>Pseudomonadota</taxon>
        <taxon>Gammaproteobacteria</taxon>
        <taxon>Pseudomonadales</taxon>
        <taxon>Pseudomonadaceae</taxon>
        <taxon>Azotobacter</taxon>
    </lineage>
</organism>
<dbReference type="PROSITE" id="PS00061">
    <property type="entry name" value="ADH_SHORT"/>
    <property type="match status" value="1"/>
</dbReference>
<dbReference type="PANTHER" id="PTHR24321">
    <property type="entry name" value="DEHYDROGENASES, SHORT CHAIN"/>
    <property type="match status" value="1"/>
</dbReference>
<dbReference type="InterPro" id="IPR002347">
    <property type="entry name" value="SDR_fam"/>
</dbReference>
<comment type="similarity">
    <text evidence="1">Belongs to the short-chain dehydrogenases/reductases (SDR) family.</text>
</comment>
<gene>
    <name evidence="4" type="ORF">SAMN04244572_04205</name>
    <name evidence="3" type="ORF">SAMN04244579_04059</name>
</gene>
<evidence type="ECO:0000313" key="3">
    <source>
        <dbReference type="EMBL" id="SEJ35830.1"/>
    </source>
</evidence>
<dbReference type="CDD" id="cd05233">
    <property type="entry name" value="SDR_c"/>
    <property type="match status" value="1"/>
</dbReference>
<dbReference type="PRINTS" id="PR00080">
    <property type="entry name" value="SDRFAMILY"/>
</dbReference>
<evidence type="ECO:0000313" key="5">
    <source>
        <dbReference type="Proteomes" id="UP000199005"/>
    </source>
</evidence>
<protein>
    <submittedName>
        <fullName evidence="3">NAD(P)-dependent dehydrogenase, short-chain alcohol dehydrogenase family</fullName>
    </submittedName>
</protein>
<dbReference type="OrthoDB" id="9787298at2"/>
<dbReference type="STRING" id="170623.SAMN04244579_04059"/>
<dbReference type="Proteomes" id="UP000199250">
    <property type="component" value="Unassembled WGS sequence"/>
</dbReference>
<keyword evidence="2" id="KW-0560">Oxidoreductase</keyword>
<evidence type="ECO:0000313" key="4">
    <source>
        <dbReference type="EMBL" id="SEJ49096.1"/>
    </source>
</evidence>
<dbReference type="NCBIfam" id="NF005559">
    <property type="entry name" value="PRK07231.1"/>
    <property type="match status" value="1"/>
</dbReference>
<sequence length="251" mass="26345">MNNPVIEELQGKVAIVTGAAGGVGAAVARLFAERGAFVVAQDIKPAVGALEEENERIVTLVGDVADEATARRSVQLAKERFGRLDVLVNNAARIINRNVVEMSLADWDAIMNVNVRGAFLHAREALRVMIDQGSGSIINVGSYACQVAFPSIAAYAASKGALAQLTRVLALEGAPHGIRANVVAPGDVETGILDELMPDGRAFLREHGAQSPLGRVAQPEEIAEFIAFVASERASYITGSVLLADGGYTAV</sequence>
<dbReference type="SUPFAM" id="SSF51735">
    <property type="entry name" value="NAD(P)-binding Rossmann-fold domains"/>
    <property type="match status" value="1"/>
</dbReference>
<dbReference type="EMBL" id="FNYQ01000116">
    <property type="protein sequence ID" value="SEJ49096.1"/>
    <property type="molecule type" value="Genomic_DNA"/>
</dbReference>
<dbReference type="InterPro" id="IPR036291">
    <property type="entry name" value="NAD(P)-bd_dom_sf"/>
</dbReference>
<dbReference type="RefSeq" id="WP_090735151.1">
    <property type="nucleotide sequence ID" value="NZ_FNYO01000079.1"/>
</dbReference>
<evidence type="ECO:0000313" key="6">
    <source>
        <dbReference type="Proteomes" id="UP000199250"/>
    </source>
</evidence>